<evidence type="ECO:0000256" key="1">
    <source>
        <dbReference type="ARBA" id="ARBA00010164"/>
    </source>
</evidence>
<dbReference type="EMBL" id="FNLL01000006">
    <property type="protein sequence ID" value="SDU29263.1"/>
    <property type="molecule type" value="Genomic_DNA"/>
</dbReference>
<dbReference type="PANTHER" id="PTHR37419">
    <property type="entry name" value="SERINE/THREONINE-PROTEIN KINASE TOXIN HIPA"/>
    <property type="match status" value="1"/>
</dbReference>
<feature type="domain" description="HTH arsR-type" evidence="4">
    <location>
        <begin position="4"/>
        <end position="36"/>
    </location>
</feature>
<feature type="domain" description="HipA-like C-terminal" evidence="5">
    <location>
        <begin position="206"/>
        <end position="374"/>
    </location>
</feature>
<dbReference type="GO" id="GO:0003700">
    <property type="term" value="F:DNA-binding transcription factor activity"/>
    <property type="evidence" value="ECO:0007669"/>
    <property type="project" value="InterPro"/>
</dbReference>
<comment type="similarity">
    <text evidence="1">Belongs to the HipA Ser/Thr kinase family.</text>
</comment>
<name>A0A1H2HBR5_9BACT</name>
<evidence type="ECO:0000256" key="3">
    <source>
        <dbReference type="ARBA" id="ARBA00022777"/>
    </source>
</evidence>
<evidence type="ECO:0000313" key="7">
    <source>
        <dbReference type="Proteomes" id="UP000199608"/>
    </source>
</evidence>
<dbReference type="InterPro" id="IPR036390">
    <property type="entry name" value="WH_DNA-bd_sf"/>
</dbReference>
<keyword evidence="7" id="KW-1185">Reference proteome</keyword>
<dbReference type="InterPro" id="IPR012893">
    <property type="entry name" value="HipA-like_C"/>
</dbReference>
<dbReference type="InterPro" id="IPR052028">
    <property type="entry name" value="HipA_Ser/Thr_kinase"/>
</dbReference>
<dbReference type="Gene3D" id="1.10.10.10">
    <property type="entry name" value="Winged helix-like DNA-binding domain superfamily/Winged helix DNA-binding domain"/>
    <property type="match status" value="1"/>
</dbReference>
<dbReference type="Pfam" id="PF07804">
    <property type="entry name" value="HipA_C"/>
    <property type="match status" value="1"/>
</dbReference>
<evidence type="ECO:0000256" key="2">
    <source>
        <dbReference type="ARBA" id="ARBA00022679"/>
    </source>
</evidence>
<dbReference type="NCBIfam" id="NF007297">
    <property type="entry name" value="PRK09775.1"/>
    <property type="match status" value="1"/>
</dbReference>
<dbReference type="SUPFAM" id="SSF46785">
    <property type="entry name" value="Winged helix' DNA-binding domain"/>
    <property type="match status" value="1"/>
</dbReference>
<dbReference type="Proteomes" id="UP000199608">
    <property type="component" value="Unassembled WGS sequence"/>
</dbReference>
<dbReference type="Pfam" id="PF01022">
    <property type="entry name" value="HTH_5"/>
    <property type="match status" value="1"/>
</dbReference>
<sequence>MTLSITEYLERGPSTSKEIQAATGLSQSTVSRLLKKKGDSVIQLKRGRSTRYAATRNAFGANDKLPLSMINVSGETILIAYIRPLNYGGFFVEIVRDFSPLLLGENGDGLYDDLPYFLYDLRPQGFLGRQIAHAIASQSDDFPSNPDTWTTNHIGRYLISNGDDLPGCFIFGEPSLLRVKRKPACVSDTDYPALAENVMSGDVPGSSAGGEQPKFTAFNGDLSSHVIVKFTPKGDNEIAARWRDILITEYWAAKIISTGFFPAAKPRLFDIDGRLFLETQRFDRFKEFGRLPMISLKVIDAEFVGLGNNWALIMRDLCKKNMVSKQNALDAQSLWHFGRLINNTDMHLGNLSLTIEYDSFQLLPVYDMCSMGFAPRSGGEVPPFSFKPPNIDKIDIDEEQLWMIKSLAHKFWDHVVNDDRISDQFRIFLQKGNPIDSLWSSENFV</sequence>
<dbReference type="AlphaFoldDB" id="A0A1H2HBR5"/>
<keyword evidence="2" id="KW-0808">Transferase</keyword>
<evidence type="ECO:0000313" key="6">
    <source>
        <dbReference type="EMBL" id="SDU29263.1"/>
    </source>
</evidence>
<dbReference type="PANTHER" id="PTHR37419:SF8">
    <property type="entry name" value="TOXIN YJJJ"/>
    <property type="match status" value="1"/>
</dbReference>
<gene>
    <name evidence="6" type="ORF">SAMN04487931_106154</name>
</gene>
<dbReference type="InterPro" id="IPR036388">
    <property type="entry name" value="WH-like_DNA-bd_sf"/>
</dbReference>
<organism evidence="6 7">
    <name type="scientific">Desulfobacula phenolica</name>
    <dbReference type="NCBI Taxonomy" id="90732"/>
    <lineage>
        <taxon>Bacteria</taxon>
        <taxon>Pseudomonadati</taxon>
        <taxon>Thermodesulfobacteriota</taxon>
        <taxon>Desulfobacteria</taxon>
        <taxon>Desulfobacterales</taxon>
        <taxon>Desulfobacteraceae</taxon>
        <taxon>Desulfobacula</taxon>
    </lineage>
</organism>
<protein>
    <submittedName>
        <fullName evidence="6">Regulatory protein, arsR family</fullName>
    </submittedName>
</protein>
<dbReference type="InterPro" id="IPR001845">
    <property type="entry name" value="HTH_ArsR_DNA-bd_dom"/>
</dbReference>
<reference evidence="7" key="1">
    <citation type="submission" date="2016-10" db="EMBL/GenBank/DDBJ databases">
        <authorList>
            <person name="Varghese N."/>
            <person name="Submissions S."/>
        </authorList>
    </citation>
    <scope>NUCLEOTIDE SEQUENCE [LARGE SCALE GENOMIC DNA]</scope>
    <source>
        <strain evidence="7">DSM 3384</strain>
    </source>
</reference>
<dbReference type="RefSeq" id="WP_092234221.1">
    <property type="nucleotide sequence ID" value="NZ_FNLL01000006.1"/>
</dbReference>
<proteinExistence type="inferred from homology"/>
<keyword evidence="3" id="KW-0418">Kinase</keyword>
<dbReference type="InterPro" id="IPR011991">
    <property type="entry name" value="ArsR-like_HTH"/>
</dbReference>
<evidence type="ECO:0000259" key="5">
    <source>
        <dbReference type="Pfam" id="PF07804"/>
    </source>
</evidence>
<accession>A0A1H2HBR5</accession>
<evidence type="ECO:0000259" key="4">
    <source>
        <dbReference type="Pfam" id="PF01022"/>
    </source>
</evidence>
<dbReference type="GO" id="GO:0005829">
    <property type="term" value="C:cytosol"/>
    <property type="evidence" value="ECO:0007669"/>
    <property type="project" value="TreeGrafter"/>
</dbReference>
<dbReference type="CDD" id="cd00090">
    <property type="entry name" value="HTH_ARSR"/>
    <property type="match status" value="1"/>
</dbReference>
<dbReference type="GO" id="GO:0004674">
    <property type="term" value="F:protein serine/threonine kinase activity"/>
    <property type="evidence" value="ECO:0007669"/>
    <property type="project" value="TreeGrafter"/>
</dbReference>